<sequence>MSQVRFILPANWATLTGRDMSNIWCPEVATLGEALRWLTVEYPAVAERVLTADGTIPRFATVALDDERVVSADGIDIPLTKPHHEVCVLSAFMGG</sequence>
<dbReference type="EMBL" id="UGRU01000002">
    <property type="protein sequence ID" value="SUH72031.1"/>
    <property type="molecule type" value="Genomic_DNA"/>
</dbReference>
<name>A0A379X6R4_9NOCA</name>
<dbReference type="SUPFAM" id="SSF54285">
    <property type="entry name" value="MoaD/ThiS"/>
    <property type="match status" value="1"/>
</dbReference>
<dbReference type="Gene3D" id="3.10.20.30">
    <property type="match status" value="1"/>
</dbReference>
<accession>A0A379X6R4</accession>
<protein>
    <recommendedName>
        <fullName evidence="3">ThiS family</fullName>
    </recommendedName>
</protein>
<dbReference type="Proteomes" id="UP000255082">
    <property type="component" value="Unassembled WGS sequence"/>
</dbReference>
<dbReference type="RefSeq" id="WP_040724005.1">
    <property type="nucleotide sequence ID" value="NZ_JAJFOE010000004.1"/>
</dbReference>
<dbReference type="InterPro" id="IPR016155">
    <property type="entry name" value="Mopterin_synth/thiamin_S_b"/>
</dbReference>
<organism evidence="1 2">
    <name type="scientific">Nocardia africana</name>
    <dbReference type="NCBI Taxonomy" id="134964"/>
    <lineage>
        <taxon>Bacteria</taxon>
        <taxon>Bacillati</taxon>
        <taxon>Actinomycetota</taxon>
        <taxon>Actinomycetes</taxon>
        <taxon>Mycobacteriales</taxon>
        <taxon>Nocardiaceae</taxon>
        <taxon>Nocardia</taxon>
    </lineage>
</organism>
<gene>
    <name evidence="1" type="ORF">NCTC13184_07386</name>
</gene>
<evidence type="ECO:0008006" key="3">
    <source>
        <dbReference type="Google" id="ProtNLM"/>
    </source>
</evidence>
<reference evidence="1 2" key="1">
    <citation type="submission" date="2018-06" db="EMBL/GenBank/DDBJ databases">
        <authorList>
            <consortium name="Pathogen Informatics"/>
            <person name="Doyle S."/>
        </authorList>
    </citation>
    <scope>NUCLEOTIDE SEQUENCE [LARGE SCALE GENOMIC DNA]</scope>
    <source>
        <strain evidence="1 2">NCTC13184</strain>
    </source>
</reference>
<dbReference type="AlphaFoldDB" id="A0A379X6R4"/>
<dbReference type="OrthoDB" id="4558792at2"/>
<evidence type="ECO:0000313" key="2">
    <source>
        <dbReference type="Proteomes" id="UP000255082"/>
    </source>
</evidence>
<evidence type="ECO:0000313" key="1">
    <source>
        <dbReference type="EMBL" id="SUH72031.1"/>
    </source>
</evidence>
<proteinExistence type="predicted"/>
<dbReference type="InterPro" id="IPR012675">
    <property type="entry name" value="Beta-grasp_dom_sf"/>
</dbReference>